<proteinExistence type="predicted"/>
<sequence length="119" mass="13484">MQMRPHQVEKSKGGRIGVGSMDPLLWTARGSNSLTHKHSSELHLNVRCNLLTGDEKGQEKQVYKDLSFSLLSSSPSSLLRWPHIRTSNRLLLHSAYLYLQERAVRDDEAIFKLSQPCLG</sequence>
<comment type="caution">
    <text evidence="1">The sequence shown here is derived from an EMBL/GenBank/DDBJ whole genome shotgun (WGS) entry which is preliminary data.</text>
</comment>
<dbReference type="EMBL" id="JAHRIO010081051">
    <property type="protein sequence ID" value="MEQ2185125.1"/>
    <property type="molecule type" value="Genomic_DNA"/>
</dbReference>
<gene>
    <name evidence="1" type="ORF">GOODEAATRI_015010</name>
</gene>
<dbReference type="Proteomes" id="UP001476798">
    <property type="component" value="Unassembled WGS sequence"/>
</dbReference>
<accession>A0ABV0PNP9</accession>
<organism evidence="1 2">
    <name type="scientific">Goodea atripinnis</name>
    <dbReference type="NCBI Taxonomy" id="208336"/>
    <lineage>
        <taxon>Eukaryota</taxon>
        <taxon>Metazoa</taxon>
        <taxon>Chordata</taxon>
        <taxon>Craniata</taxon>
        <taxon>Vertebrata</taxon>
        <taxon>Euteleostomi</taxon>
        <taxon>Actinopterygii</taxon>
        <taxon>Neopterygii</taxon>
        <taxon>Teleostei</taxon>
        <taxon>Neoteleostei</taxon>
        <taxon>Acanthomorphata</taxon>
        <taxon>Ovalentaria</taxon>
        <taxon>Atherinomorphae</taxon>
        <taxon>Cyprinodontiformes</taxon>
        <taxon>Goodeidae</taxon>
        <taxon>Goodea</taxon>
    </lineage>
</organism>
<keyword evidence="2" id="KW-1185">Reference proteome</keyword>
<name>A0ABV0PNP9_9TELE</name>
<protein>
    <submittedName>
        <fullName evidence="1">Uncharacterized protein</fullName>
    </submittedName>
</protein>
<evidence type="ECO:0000313" key="2">
    <source>
        <dbReference type="Proteomes" id="UP001476798"/>
    </source>
</evidence>
<reference evidence="1 2" key="1">
    <citation type="submission" date="2021-06" db="EMBL/GenBank/DDBJ databases">
        <authorList>
            <person name="Palmer J.M."/>
        </authorList>
    </citation>
    <scope>NUCLEOTIDE SEQUENCE [LARGE SCALE GENOMIC DNA]</scope>
    <source>
        <strain evidence="1 2">GA_2019</strain>
        <tissue evidence="1">Muscle</tissue>
    </source>
</reference>
<evidence type="ECO:0000313" key="1">
    <source>
        <dbReference type="EMBL" id="MEQ2185125.1"/>
    </source>
</evidence>